<sequence>MSEPTDIVLRFAYPPPPSTDIRTFRVYQVIAGSESETSGELELYKFLHPATGHGPGITTYHRKNMITLLFDTAGQIEWTSNTSATAYIGADEVSVKDLRRVKYASSQSRRFKVSGAEYKWKMSENGVDMFCIDSKEKHIATWTQETQLLKVAPRAGTMLDRLVVTCFLNTWFKQLGKW</sequence>
<comment type="caution">
    <text evidence="1">The sequence shown here is derived from an EMBL/GenBank/DDBJ whole genome shotgun (WGS) entry which is preliminary data.</text>
</comment>
<proteinExistence type="predicted"/>
<accession>A0ACB7ZTW7</accession>
<protein>
    <submittedName>
        <fullName evidence="1">Uncharacterized protein</fullName>
    </submittedName>
</protein>
<dbReference type="EMBL" id="MU268766">
    <property type="protein sequence ID" value="KAH7903778.1"/>
    <property type="molecule type" value="Genomic_DNA"/>
</dbReference>
<gene>
    <name evidence="1" type="ORF">BJ138DRAFT_1167630</name>
</gene>
<evidence type="ECO:0000313" key="1">
    <source>
        <dbReference type="EMBL" id="KAH7903778.1"/>
    </source>
</evidence>
<name>A0ACB7ZTW7_9AGAM</name>
<evidence type="ECO:0000313" key="2">
    <source>
        <dbReference type="Proteomes" id="UP000790377"/>
    </source>
</evidence>
<dbReference type="Proteomes" id="UP000790377">
    <property type="component" value="Unassembled WGS sequence"/>
</dbReference>
<keyword evidence="2" id="KW-1185">Reference proteome</keyword>
<reference evidence="1" key="1">
    <citation type="journal article" date="2021" name="New Phytol.">
        <title>Evolutionary innovations through gain and loss of genes in the ectomycorrhizal Boletales.</title>
        <authorList>
            <person name="Wu G."/>
            <person name="Miyauchi S."/>
            <person name="Morin E."/>
            <person name="Kuo A."/>
            <person name="Drula E."/>
            <person name="Varga T."/>
            <person name="Kohler A."/>
            <person name="Feng B."/>
            <person name="Cao Y."/>
            <person name="Lipzen A."/>
            <person name="Daum C."/>
            <person name="Hundley H."/>
            <person name="Pangilinan J."/>
            <person name="Johnson J."/>
            <person name="Barry K."/>
            <person name="LaButti K."/>
            <person name="Ng V."/>
            <person name="Ahrendt S."/>
            <person name="Min B."/>
            <person name="Choi I.G."/>
            <person name="Park H."/>
            <person name="Plett J.M."/>
            <person name="Magnuson J."/>
            <person name="Spatafora J.W."/>
            <person name="Nagy L.G."/>
            <person name="Henrissat B."/>
            <person name="Grigoriev I.V."/>
            <person name="Yang Z.L."/>
            <person name="Xu J."/>
            <person name="Martin F.M."/>
        </authorList>
    </citation>
    <scope>NUCLEOTIDE SEQUENCE</scope>
    <source>
        <strain evidence="1">ATCC 28755</strain>
    </source>
</reference>
<organism evidence="1 2">
    <name type="scientific">Hygrophoropsis aurantiaca</name>
    <dbReference type="NCBI Taxonomy" id="72124"/>
    <lineage>
        <taxon>Eukaryota</taxon>
        <taxon>Fungi</taxon>
        <taxon>Dikarya</taxon>
        <taxon>Basidiomycota</taxon>
        <taxon>Agaricomycotina</taxon>
        <taxon>Agaricomycetes</taxon>
        <taxon>Agaricomycetidae</taxon>
        <taxon>Boletales</taxon>
        <taxon>Coniophorineae</taxon>
        <taxon>Hygrophoropsidaceae</taxon>
        <taxon>Hygrophoropsis</taxon>
    </lineage>
</organism>